<dbReference type="GO" id="GO:0016405">
    <property type="term" value="F:CoA-ligase activity"/>
    <property type="evidence" value="ECO:0007669"/>
    <property type="project" value="TreeGrafter"/>
</dbReference>
<dbReference type="InterPro" id="IPR025110">
    <property type="entry name" value="AMP-bd_C"/>
</dbReference>
<evidence type="ECO:0000256" key="2">
    <source>
        <dbReference type="ARBA" id="ARBA00023140"/>
    </source>
</evidence>
<dbReference type="Pfam" id="PF00501">
    <property type="entry name" value="AMP-binding"/>
    <property type="match status" value="1"/>
</dbReference>
<sequence>MIVRTFFPPQITTLGSVPTRLYYYIADMMRTGTRLPSVKKINVAGTVLTPAFAETIRAAFEGLCSMRNHYSMSESCGVLCSPPYGELTPRGVGFPAPMVELKVTAFSIAQQGSTATWRICALGARSFLDLDTGEKLGPMQYGELYFRIPSVMKGYYRNPELNAKFMDAEGWCRSGDIMYYDEDGRVYFVDRLKDMIKCLDQQVSSCELESLLQQHDSVADVSVVGVPDTKYGDAPAAFVVVKRTCTPSAELAAEIKRLIAEETETFKHLYGGVVFLDRLPRNSNGRSSSTS</sequence>
<evidence type="ECO:0000313" key="5">
    <source>
        <dbReference type="EMBL" id="KAH9382464.1"/>
    </source>
</evidence>
<dbReference type="Gene3D" id="3.30.300.30">
    <property type="match status" value="1"/>
</dbReference>
<dbReference type="Proteomes" id="UP000821853">
    <property type="component" value="Chromosome 9"/>
</dbReference>
<dbReference type="SUPFAM" id="SSF56801">
    <property type="entry name" value="Acetyl-CoA synthetase-like"/>
    <property type="match status" value="1"/>
</dbReference>
<organism evidence="5 6">
    <name type="scientific">Haemaphysalis longicornis</name>
    <name type="common">Bush tick</name>
    <dbReference type="NCBI Taxonomy" id="44386"/>
    <lineage>
        <taxon>Eukaryota</taxon>
        <taxon>Metazoa</taxon>
        <taxon>Ecdysozoa</taxon>
        <taxon>Arthropoda</taxon>
        <taxon>Chelicerata</taxon>
        <taxon>Arachnida</taxon>
        <taxon>Acari</taxon>
        <taxon>Parasitiformes</taxon>
        <taxon>Ixodida</taxon>
        <taxon>Ixodoidea</taxon>
        <taxon>Ixodidae</taxon>
        <taxon>Haemaphysalinae</taxon>
        <taxon>Haemaphysalis</taxon>
    </lineage>
</organism>
<proteinExistence type="predicted"/>
<dbReference type="InterPro" id="IPR045851">
    <property type="entry name" value="AMP-bd_C_sf"/>
</dbReference>
<evidence type="ECO:0000256" key="1">
    <source>
        <dbReference type="ARBA" id="ARBA00004275"/>
    </source>
</evidence>
<dbReference type="Gene3D" id="3.40.50.12780">
    <property type="entry name" value="N-terminal domain of ligase-like"/>
    <property type="match status" value="1"/>
</dbReference>
<dbReference type="OMA" id="TWRICAL"/>
<keyword evidence="6" id="KW-1185">Reference proteome</keyword>
<dbReference type="VEuPathDB" id="VectorBase:HLOH_041698"/>
<dbReference type="Pfam" id="PF13193">
    <property type="entry name" value="AMP-binding_C"/>
    <property type="match status" value="1"/>
</dbReference>
<dbReference type="GO" id="GO:0005777">
    <property type="term" value="C:peroxisome"/>
    <property type="evidence" value="ECO:0007669"/>
    <property type="project" value="UniProtKB-SubCell"/>
</dbReference>
<comment type="caution">
    <text evidence="5">The sequence shown here is derived from an EMBL/GenBank/DDBJ whole genome shotgun (WGS) entry which is preliminary data.</text>
</comment>
<dbReference type="AlphaFoldDB" id="A0A9J6H5U0"/>
<dbReference type="PANTHER" id="PTHR24096:SF422">
    <property type="entry name" value="BCDNA.GH02901"/>
    <property type="match status" value="1"/>
</dbReference>
<dbReference type="PANTHER" id="PTHR24096">
    <property type="entry name" value="LONG-CHAIN-FATTY-ACID--COA LIGASE"/>
    <property type="match status" value="1"/>
</dbReference>
<evidence type="ECO:0000313" key="6">
    <source>
        <dbReference type="Proteomes" id="UP000821853"/>
    </source>
</evidence>
<evidence type="ECO:0000259" key="3">
    <source>
        <dbReference type="Pfam" id="PF00501"/>
    </source>
</evidence>
<dbReference type="OrthoDB" id="6485306at2759"/>
<accession>A0A9J6H5U0</accession>
<comment type="subcellular location">
    <subcellularLocation>
        <location evidence="1">Peroxisome</location>
    </subcellularLocation>
</comment>
<protein>
    <submittedName>
        <fullName evidence="5">Uncharacterized protein</fullName>
    </submittedName>
</protein>
<feature type="domain" description="AMP-dependent synthetase/ligase" evidence="3">
    <location>
        <begin position="10"/>
        <end position="103"/>
    </location>
</feature>
<name>A0A9J6H5U0_HAELO</name>
<dbReference type="InterPro" id="IPR000873">
    <property type="entry name" value="AMP-dep_synth/lig_dom"/>
</dbReference>
<keyword evidence="2" id="KW-0576">Peroxisome</keyword>
<evidence type="ECO:0000259" key="4">
    <source>
        <dbReference type="Pfam" id="PF13193"/>
    </source>
</evidence>
<reference evidence="5 6" key="1">
    <citation type="journal article" date="2020" name="Cell">
        <title>Large-Scale Comparative Analyses of Tick Genomes Elucidate Their Genetic Diversity and Vector Capacities.</title>
        <authorList>
            <consortium name="Tick Genome and Microbiome Consortium (TIGMIC)"/>
            <person name="Jia N."/>
            <person name="Wang J."/>
            <person name="Shi W."/>
            <person name="Du L."/>
            <person name="Sun Y."/>
            <person name="Zhan W."/>
            <person name="Jiang J.F."/>
            <person name="Wang Q."/>
            <person name="Zhang B."/>
            <person name="Ji P."/>
            <person name="Bell-Sakyi L."/>
            <person name="Cui X.M."/>
            <person name="Yuan T.T."/>
            <person name="Jiang B.G."/>
            <person name="Yang W.F."/>
            <person name="Lam T.T."/>
            <person name="Chang Q.C."/>
            <person name="Ding S.J."/>
            <person name="Wang X.J."/>
            <person name="Zhu J.G."/>
            <person name="Ruan X.D."/>
            <person name="Zhao L."/>
            <person name="Wei J.T."/>
            <person name="Ye R.Z."/>
            <person name="Que T.C."/>
            <person name="Du C.H."/>
            <person name="Zhou Y.H."/>
            <person name="Cheng J.X."/>
            <person name="Dai P.F."/>
            <person name="Guo W.B."/>
            <person name="Han X.H."/>
            <person name="Huang E.J."/>
            <person name="Li L.F."/>
            <person name="Wei W."/>
            <person name="Gao Y.C."/>
            <person name="Liu J.Z."/>
            <person name="Shao H.Z."/>
            <person name="Wang X."/>
            <person name="Wang C.C."/>
            <person name="Yang T.C."/>
            <person name="Huo Q.B."/>
            <person name="Li W."/>
            <person name="Chen H.Y."/>
            <person name="Chen S.E."/>
            <person name="Zhou L.G."/>
            <person name="Ni X.B."/>
            <person name="Tian J.H."/>
            <person name="Sheng Y."/>
            <person name="Liu T."/>
            <person name="Pan Y.S."/>
            <person name="Xia L.Y."/>
            <person name="Li J."/>
            <person name="Zhao F."/>
            <person name="Cao W.C."/>
        </authorList>
    </citation>
    <scope>NUCLEOTIDE SEQUENCE [LARGE SCALE GENOMIC DNA]</scope>
    <source>
        <strain evidence="5">HaeL-2018</strain>
    </source>
</reference>
<gene>
    <name evidence="5" type="ORF">HPB48_023061</name>
</gene>
<dbReference type="InterPro" id="IPR042099">
    <property type="entry name" value="ANL_N_sf"/>
</dbReference>
<feature type="domain" description="AMP-binding enzyme C-terminal" evidence="4">
    <location>
        <begin position="207"/>
        <end position="285"/>
    </location>
</feature>
<dbReference type="EMBL" id="JABSTR010000011">
    <property type="protein sequence ID" value="KAH9382464.1"/>
    <property type="molecule type" value="Genomic_DNA"/>
</dbReference>